<accession>G7YA51</accession>
<feature type="compositionally biased region" description="Low complexity" evidence="1">
    <location>
        <begin position="170"/>
        <end position="190"/>
    </location>
</feature>
<protein>
    <submittedName>
        <fullName evidence="2">Uncharacterized protein</fullName>
    </submittedName>
</protein>
<reference evidence="2" key="1">
    <citation type="journal article" date="2011" name="Genome Biol.">
        <title>The draft genome of the carcinogenic human liver fluke Clonorchis sinensis.</title>
        <authorList>
            <person name="Wang X."/>
            <person name="Chen W."/>
            <person name="Huang Y."/>
            <person name="Sun J."/>
            <person name="Men J."/>
            <person name="Liu H."/>
            <person name="Luo F."/>
            <person name="Guo L."/>
            <person name="Lv X."/>
            <person name="Deng C."/>
            <person name="Zhou C."/>
            <person name="Fan Y."/>
            <person name="Li X."/>
            <person name="Huang L."/>
            <person name="Hu Y."/>
            <person name="Liang C."/>
            <person name="Hu X."/>
            <person name="Xu J."/>
            <person name="Yu X."/>
        </authorList>
    </citation>
    <scope>NUCLEOTIDE SEQUENCE [LARGE SCALE GENOMIC DNA]</scope>
    <source>
        <strain evidence="2">Henan</strain>
    </source>
</reference>
<feature type="region of interest" description="Disordered" evidence="1">
    <location>
        <begin position="158"/>
        <end position="190"/>
    </location>
</feature>
<reference key="2">
    <citation type="submission" date="2011-10" db="EMBL/GenBank/DDBJ databases">
        <title>The genome and transcriptome sequence of Clonorchis sinensis provide insights into the carcinogenic liver fluke.</title>
        <authorList>
            <person name="Wang X."/>
            <person name="Huang Y."/>
            <person name="Chen W."/>
            <person name="Liu H."/>
            <person name="Guo L."/>
            <person name="Chen Y."/>
            <person name="Luo F."/>
            <person name="Zhou W."/>
            <person name="Sun J."/>
            <person name="Mao Q."/>
            <person name="Liang P."/>
            <person name="Zhou C."/>
            <person name="Tian Y."/>
            <person name="Men J."/>
            <person name="Lv X."/>
            <person name="Huang L."/>
            <person name="Zhou J."/>
            <person name="Hu Y."/>
            <person name="Li R."/>
            <person name="Zhang F."/>
            <person name="Lei H."/>
            <person name="Li X."/>
            <person name="Hu X."/>
            <person name="Liang C."/>
            <person name="Xu J."/>
            <person name="Wu Z."/>
            <person name="Yu X."/>
        </authorList>
    </citation>
    <scope>NUCLEOTIDE SEQUENCE</scope>
    <source>
        <strain>Henan</strain>
    </source>
</reference>
<dbReference type="EMBL" id="DF142989">
    <property type="protein sequence ID" value="GAA49835.1"/>
    <property type="molecule type" value="Genomic_DNA"/>
</dbReference>
<evidence type="ECO:0000313" key="2">
    <source>
        <dbReference type="EMBL" id="GAA49835.1"/>
    </source>
</evidence>
<evidence type="ECO:0000313" key="3">
    <source>
        <dbReference type="Proteomes" id="UP000008909"/>
    </source>
</evidence>
<dbReference type="AlphaFoldDB" id="G7YA51"/>
<keyword evidence="3" id="KW-1185">Reference proteome</keyword>
<proteinExistence type="predicted"/>
<dbReference type="Proteomes" id="UP000008909">
    <property type="component" value="Unassembled WGS sequence"/>
</dbReference>
<gene>
    <name evidence="2" type="ORF">CLF_103661</name>
</gene>
<organism evidence="2 3">
    <name type="scientific">Clonorchis sinensis</name>
    <name type="common">Chinese liver fluke</name>
    <dbReference type="NCBI Taxonomy" id="79923"/>
    <lineage>
        <taxon>Eukaryota</taxon>
        <taxon>Metazoa</taxon>
        <taxon>Spiralia</taxon>
        <taxon>Lophotrochozoa</taxon>
        <taxon>Platyhelminthes</taxon>
        <taxon>Trematoda</taxon>
        <taxon>Digenea</taxon>
        <taxon>Opisthorchiida</taxon>
        <taxon>Opisthorchiata</taxon>
        <taxon>Opisthorchiidae</taxon>
        <taxon>Clonorchis</taxon>
    </lineage>
</organism>
<name>G7YA51_CLOSI</name>
<sequence>MGVQEAYTFEKPHDEPVCKGGSFSAGMKVVLRSDQIQRRLRHAISFHDRPKTLLVNLAKCRTSQCHRGKGFRLSPIFNRTWLGLGQLGVISAPVLFSDNMAARRRRNATAERLLLLVGLKDDRVAHFVNTIVVWKPTRVSLLTKFLVTITLLKRALTPQKTEEVSPTDATPSSSGKTRRSSSTITDPVSR</sequence>
<evidence type="ECO:0000256" key="1">
    <source>
        <dbReference type="SAM" id="MobiDB-lite"/>
    </source>
</evidence>